<dbReference type="OrthoDB" id="9969246at2"/>
<name>A0A1E5T0T6_9BACT</name>
<organism evidence="2 3">
    <name type="scientific">Roseivirga misakiensis</name>
    <dbReference type="NCBI Taxonomy" id="1563681"/>
    <lineage>
        <taxon>Bacteria</taxon>
        <taxon>Pseudomonadati</taxon>
        <taxon>Bacteroidota</taxon>
        <taxon>Cytophagia</taxon>
        <taxon>Cytophagales</taxon>
        <taxon>Roseivirgaceae</taxon>
        <taxon>Roseivirga</taxon>
    </lineage>
</organism>
<feature type="transmembrane region" description="Helical" evidence="1">
    <location>
        <begin position="7"/>
        <end position="28"/>
    </location>
</feature>
<dbReference type="EMBL" id="MDGQ01000005">
    <property type="protein sequence ID" value="OEK04984.1"/>
    <property type="molecule type" value="Genomic_DNA"/>
</dbReference>
<comment type="caution">
    <text evidence="2">The sequence shown here is derived from an EMBL/GenBank/DDBJ whole genome shotgun (WGS) entry which is preliminary data.</text>
</comment>
<dbReference type="STRING" id="1563681.BFP71_16285"/>
<dbReference type="AlphaFoldDB" id="A0A1E5T0T6"/>
<protein>
    <submittedName>
        <fullName evidence="2">Uncharacterized protein</fullName>
    </submittedName>
</protein>
<keyword evidence="1" id="KW-1133">Transmembrane helix</keyword>
<evidence type="ECO:0000313" key="3">
    <source>
        <dbReference type="Proteomes" id="UP000095552"/>
    </source>
</evidence>
<keyword evidence="1" id="KW-0472">Membrane</keyword>
<proteinExistence type="predicted"/>
<dbReference type="Proteomes" id="UP000095552">
    <property type="component" value="Unassembled WGS sequence"/>
</dbReference>
<accession>A0A1E5T0T6</accession>
<feature type="transmembrane region" description="Helical" evidence="1">
    <location>
        <begin position="40"/>
        <end position="64"/>
    </location>
</feature>
<gene>
    <name evidence="2" type="ORF">BFP71_16285</name>
</gene>
<dbReference type="RefSeq" id="WP_069836488.1">
    <property type="nucleotide sequence ID" value="NZ_MDGQ01000005.1"/>
</dbReference>
<keyword evidence="3" id="KW-1185">Reference proteome</keyword>
<keyword evidence="1" id="KW-0812">Transmembrane</keyword>
<reference evidence="2 3" key="1">
    <citation type="submission" date="2016-08" db="EMBL/GenBank/DDBJ databases">
        <title>Draft genome of Fabibacter sp. strain SK-8.</title>
        <authorList>
            <person name="Wong S.-K."/>
            <person name="Hamasaki K."/>
            <person name="Yoshizawa S."/>
        </authorList>
    </citation>
    <scope>NUCLEOTIDE SEQUENCE [LARGE SCALE GENOMIC DNA]</scope>
    <source>
        <strain evidence="2 3">SK-8</strain>
    </source>
</reference>
<sequence length="70" mass="7952">MTKTFTLFIKAALTISVVLFFISFYYLLYKDDIGLDPDSMLLALLLVIFTGLVSAVLIIILTILHKRKNQ</sequence>
<evidence type="ECO:0000313" key="2">
    <source>
        <dbReference type="EMBL" id="OEK04984.1"/>
    </source>
</evidence>
<evidence type="ECO:0000256" key="1">
    <source>
        <dbReference type="SAM" id="Phobius"/>
    </source>
</evidence>